<evidence type="ECO:0000313" key="1">
    <source>
        <dbReference type="EMBL" id="GAA5096942.1"/>
    </source>
</evidence>
<dbReference type="RefSeq" id="WP_345206104.1">
    <property type="nucleotide sequence ID" value="NZ_BAABHX010000005.1"/>
</dbReference>
<sequence length="321" mass="36708">MFILKATVEIGNFIFNSINEVEVTKSVEELVDTAIIKMPLKFKVRDNNEQKFTEEVIKTGDPVKITLAYEGKYEGVEFEGFVARIKGKIPLEIHCEDAMYLLRRKNITKSFGKTTMKEILEEVVKDTPIKLSKRIPSVALDKYIIKDANGTQVLQGLKDNLSMTVFLEDDGSLYCGLQQLTNTGQRVIYDLNYNLVENNLEFKTSEDKKIKVRYTYIDKENKKKSYEFGDPDGELRTYHTSVVSDEKKLEEMAKAEIKKLKYDGFEGDVTSFLIPYVTRGMAAEVRDSEHKNREGNYFIKAVVTTFGTSGARRKATFSNKL</sequence>
<dbReference type="EMBL" id="BAABHX010000005">
    <property type="protein sequence ID" value="GAA5096942.1"/>
    <property type="molecule type" value="Genomic_DNA"/>
</dbReference>
<reference evidence="2" key="1">
    <citation type="journal article" date="2019" name="Int. J. Syst. Evol. Microbiol.">
        <title>The Global Catalogue of Microorganisms (GCM) 10K type strain sequencing project: providing services to taxonomists for standard genome sequencing and annotation.</title>
        <authorList>
            <consortium name="The Broad Institute Genomics Platform"/>
            <consortium name="The Broad Institute Genome Sequencing Center for Infectious Disease"/>
            <person name="Wu L."/>
            <person name="Ma J."/>
        </authorList>
    </citation>
    <scope>NUCLEOTIDE SEQUENCE [LARGE SCALE GENOMIC DNA]</scope>
    <source>
        <strain evidence="2">JCM 18019</strain>
    </source>
</reference>
<dbReference type="SUPFAM" id="SSF69279">
    <property type="entry name" value="Phage tail proteins"/>
    <property type="match status" value="1"/>
</dbReference>
<dbReference type="Proteomes" id="UP001500353">
    <property type="component" value="Unassembled WGS sequence"/>
</dbReference>
<accession>A0ABP9ML38</accession>
<gene>
    <name evidence="1" type="ORF">GCM10023210_31350</name>
</gene>
<evidence type="ECO:0000313" key="2">
    <source>
        <dbReference type="Proteomes" id="UP001500353"/>
    </source>
</evidence>
<proteinExistence type="predicted"/>
<evidence type="ECO:0008006" key="3">
    <source>
        <dbReference type="Google" id="ProtNLM"/>
    </source>
</evidence>
<comment type="caution">
    <text evidence="1">The sequence shown here is derived from an EMBL/GenBank/DDBJ whole genome shotgun (WGS) entry which is preliminary data.</text>
</comment>
<organism evidence="1 2">
    <name type="scientific">Chryseobacterium ginsengisoli</name>
    <dbReference type="NCBI Taxonomy" id="363853"/>
    <lineage>
        <taxon>Bacteria</taxon>
        <taxon>Pseudomonadati</taxon>
        <taxon>Bacteroidota</taxon>
        <taxon>Flavobacteriia</taxon>
        <taxon>Flavobacteriales</taxon>
        <taxon>Weeksellaceae</taxon>
        <taxon>Chryseobacterium group</taxon>
        <taxon>Chryseobacterium</taxon>
    </lineage>
</organism>
<name>A0ABP9ML38_9FLAO</name>
<protein>
    <recommendedName>
        <fullName evidence="3">Late control protein</fullName>
    </recommendedName>
</protein>
<keyword evidence="2" id="KW-1185">Reference proteome</keyword>